<evidence type="ECO:0000313" key="3">
    <source>
        <dbReference type="Proteomes" id="UP000596742"/>
    </source>
</evidence>
<gene>
    <name evidence="2" type="ORF">MGAL_10B049090</name>
</gene>
<reference evidence="2" key="1">
    <citation type="submission" date="2018-11" db="EMBL/GenBank/DDBJ databases">
        <authorList>
            <person name="Alioto T."/>
            <person name="Alioto T."/>
        </authorList>
    </citation>
    <scope>NUCLEOTIDE SEQUENCE</scope>
</reference>
<proteinExistence type="predicted"/>
<organism evidence="2 3">
    <name type="scientific">Mytilus galloprovincialis</name>
    <name type="common">Mediterranean mussel</name>
    <dbReference type="NCBI Taxonomy" id="29158"/>
    <lineage>
        <taxon>Eukaryota</taxon>
        <taxon>Metazoa</taxon>
        <taxon>Spiralia</taxon>
        <taxon>Lophotrochozoa</taxon>
        <taxon>Mollusca</taxon>
        <taxon>Bivalvia</taxon>
        <taxon>Autobranchia</taxon>
        <taxon>Pteriomorphia</taxon>
        <taxon>Mytilida</taxon>
        <taxon>Mytiloidea</taxon>
        <taxon>Mytilidae</taxon>
        <taxon>Mytilinae</taxon>
        <taxon>Mytilus</taxon>
    </lineage>
</organism>
<dbReference type="Proteomes" id="UP000596742">
    <property type="component" value="Unassembled WGS sequence"/>
</dbReference>
<protein>
    <submittedName>
        <fullName evidence="2">Uncharacterized protein</fullName>
    </submittedName>
</protein>
<evidence type="ECO:0000256" key="1">
    <source>
        <dbReference type="SAM" id="MobiDB-lite"/>
    </source>
</evidence>
<accession>A0A8B6GUT9</accession>
<dbReference type="AlphaFoldDB" id="A0A8B6GUT9"/>
<feature type="region of interest" description="Disordered" evidence="1">
    <location>
        <begin position="119"/>
        <end position="152"/>
    </location>
</feature>
<sequence length="261" mass="29766">MVKRRLAFNNTNMAVIELETVTPMTDFQEKLTELASFICIAEYHVIDLATPTSSHYLREFEEYASLNFVNFKTECTSLPVHHAKYVPVEILNSSIKKRPRSCLTPMKSGCTLKRKKLVTPSTPKANRRRLNFSNSPRKTPNSTRKKVSASPGPRVKVQLRFRGSTRNTVLKGHSKLACRALVSKQYKTSLNHLLQIEELKKDLNQVIKKKISPEIQTIFQIQRLCLTDKKHKTIVMENCLQTAVKYMSSDNGFPSYSCGSK</sequence>
<dbReference type="EMBL" id="UYJE01009028">
    <property type="protein sequence ID" value="VDI69436.1"/>
    <property type="molecule type" value="Genomic_DNA"/>
</dbReference>
<dbReference type="OrthoDB" id="10474907at2759"/>
<evidence type="ECO:0000313" key="2">
    <source>
        <dbReference type="EMBL" id="VDI69436.1"/>
    </source>
</evidence>
<comment type="caution">
    <text evidence="2">The sequence shown here is derived from an EMBL/GenBank/DDBJ whole genome shotgun (WGS) entry which is preliminary data.</text>
</comment>
<keyword evidence="3" id="KW-1185">Reference proteome</keyword>
<name>A0A8B6GUT9_MYTGA</name>
<feature type="compositionally biased region" description="Polar residues" evidence="1">
    <location>
        <begin position="131"/>
        <end position="142"/>
    </location>
</feature>